<evidence type="ECO:0000313" key="2">
    <source>
        <dbReference type="Proteomes" id="UP000732377"/>
    </source>
</evidence>
<evidence type="ECO:0000313" key="1">
    <source>
        <dbReference type="EMBL" id="MBY6278055.1"/>
    </source>
</evidence>
<comment type="caution">
    <text evidence="1">The sequence shown here is derived from an EMBL/GenBank/DDBJ whole genome shotgun (WGS) entry which is preliminary data.</text>
</comment>
<proteinExistence type="predicted"/>
<organism evidence="1 2">
    <name type="scientific">Symbiobacterium thermophilum</name>
    <dbReference type="NCBI Taxonomy" id="2734"/>
    <lineage>
        <taxon>Bacteria</taxon>
        <taxon>Bacillati</taxon>
        <taxon>Bacillota</taxon>
        <taxon>Clostridia</taxon>
        <taxon>Eubacteriales</taxon>
        <taxon>Symbiobacteriaceae</taxon>
        <taxon>Symbiobacterium</taxon>
    </lineage>
</organism>
<dbReference type="EMBL" id="PIUK01000325">
    <property type="protein sequence ID" value="MBY6278055.1"/>
    <property type="molecule type" value="Genomic_DNA"/>
</dbReference>
<gene>
    <name evidence="1" type="ORF">CWE10_18115</name>
</gene>
<dbReference type="Proteomes" id="UP000732377">
    <property type="component" value="Unassembled WGS sequence"/>
</dbReference>
<reference evidence="1" key="1">
    <citation type="submission" date="2017-11" db="EMBL/GenBank/DDBJ databases">
        <title>Three new genomes from thermophilic consortium.</title>
        <authorList>
            <person name="Quaggio R."/>
            <person name="Amgarten D."/>
            <person name="Setubal J.C."/>
        </authorList>
    </citation>
    <scope>NUCLEOTIDE SEQUENCE</scope>
    <source>
        <strain evidence="1">ZCTH01-B2</strain>
    </source>
</reference>
<dbReference type="PROSITE" id="PS51257">
    <property type="entry name" value="PROKAR_LIPOPROTEIN"/>
    <property type="match status" value="1"/>
</dbReference>
<dbReference type="RefSeq" id="WP_273381506.1">
    <property type="nucleotide sequence ID" value="NZ_PIUK01000325.1"/>
</dbReference>
<name>A0A953I5K8_SYMTR</name>
<protein>
    <submittedName>
        <fullName evidence="1">Uncharacterized protein</fullName>
    </submittedName>
</protein>
<dbReference type="AlphaFoldDB" id="A0A953I5K8"/>
<accession>A0A953I5K8</accession>
<sequence>MREAKHRIAGFLVLAWLLSCLSAYLVYPRVSAVEAQLGDRVGVLVEAEPIPAQVPLEALHLKTARADWRHG</sequence>